<accession>A0A1Y6BYF4</accession>
<protein>
    <recommendedName>
        <fullName evidence="3">Lipoprotein</fullName>
    </recommendedName>
</protein>
<dbReference type="AlphaFoldDB" id="A0A1Y6BYF4"/>
<dbReference type="PROSITE" id="PS51257">
    <property type="entry name" value="PROKAR_LIPOPROTEIN"/>
    <property type="match status" value="1"/>
</dbReference>
<keyword evidence="2" id="KW-1185">Reference proteome</keyword>
<proteinExistence type="predicted"/>
<name>A0A1Y6BYF4_9BACT</name>
<evidence type="ECO:0000313" key="2">
    <source>
        <dbReference type="Proteomes" id="UP000192907"/>
    </source>
</evidence>
<evidence type="ECO:0000313" key="1">
    <source>
        <dbReference type="EMBL" id="SMF27351.1"/>
    </source>
</evidence>
<dbReference type="Proteomes" id="UP000192907">
    <property type="component" value="Unassembled WGS sequence"/>
</dbReference>
<gene>
    <name evidence="1" type="ORF">SAMN06296036_108212</name>
</gene>
<organism evidence="1 2">
    <name type="scientific">Pseudobacteriovorax antillogorgiicola</name>
    <dbReference type="NCBI Taxonomy" id="1513793"/>
    <lineage>
        <taxon>Bacteria</taxon>
        <taxon>Pseudomonadati</taxon>
        <taxon>Bdellovibrionota</taxon>
        <taxon>Oligoflexia</taxon>
        <taxon>Oligoflexales</taxon>
        <taxon>Pseudobacteriovoracaceae</taxon>
        <taxon>Pseudobacteriovorax</taxon>
    </lineage>
</organism>
<reference evidence="2" key="1">
    <citation type="submission" date="2017-04" db="EMBL/GenBank/DDBJ databases">
        <authorList>
            <person name="Varghese N."/>
            <person name="Submissions S."/>
        </authorList>
    </citation>
    <scope>NUCLEOTIDE SEQUENCE [LARGE SCALE GENOMIC DNA]</scope>
    <source>
        <strain evidence="2">RKEM611</strain>
    </source>
</reference>
<dbReference type="EMBL" id="FWZT01000008">
    <property type="protein sequence ID" value="SMF27351.1"/>
    <property type="molecule type" value="Genomic_DNA"/>
</dbReference>
<evidence type="ECO:0008006" key="3">
    <source>
        <dbReference type="Google" id="ProtNLM"/>
    </source>
</evidence>
<sequence>MFSKKLGMVAVFLLAVGCGVQEDANTGSTLDALYAESSIGSLRFAAEGGRVYLAEGNRVLPWAHSAPTQAGNKVQYAGRTIGDIQTGYLCNGPYDAVCDASLYKSRPSSITIKQTGAIGASPVNPSQVRYITANTAALQNIQVGTPVGGIAKGSCNVSTSSGSKRLSLTVERKKATGSNGQALEMIEVKTPVYQYNPSSGSLQYTRMKTLQRVYSNGAVQNVEASTASQGTEVQGLLRLFQM</sequence>
<dbReference type="RefSeq" id="WP_132318738.1">
    <property type="nucleotide sequence ID" value="NZ_FWZT01000008.1"/>
</dbReference>